<keyword evidence="4" id="KW-1185">Reference proteome</keyword>
<dbReference type="InterPro" id="IPR036388">
    <property type="entry name" value="WH-like_DNA-bd_sf"/>
</dbReference>
<evidence type="ECO:0000313" key="4">
    <source>
        <dbReference type="Proteomes" id="UP000186132"/>
    </source>
</evidence>
<feature type="domain" description="Nudix hydrolase" evidence="1">
    <location>
        <begin position="49"/>
        <end position="113"/>
    </location>
</feature>
<dbReference type="RefSeq" id="WP_073391248.1">
    <property type="nucleotide sequence ID" value="NZ_FQVU01000004.1"/>
</dbReference>
<dbReference type="SUPFAM" id="SSF55811">
    <property type="entry name" value="Nudix"/>
    <property type="match status" value="1"/>
</dbReference>
<protein>
    <submittedName>
        <fullName evidence="3">ADP-ribose pyrophosphatase YjhB, NUDIX family</fullName>
    </submittedName>
</protein>
<evidence type="ECO:0000313" key="3">
    <source>
        <dbReference type="EMBL" id="SHG98066.1"/>
    </source>
</evidence>
<dbReference type="Gene3D" id="1.10.10.10">
    <property type="entry name" value="Winged helix-like DNA-binding domain superfamily/Winged helix DNA-binding domain"/>
    <property type="match status" value="1"/>
</dbReference>
<dbReference type="STRING" id="1206085.SAMN05443575_3007"/>
<dbReference type="Pfam" id="PF00293">
    <property type="entry name" value="NUDIX"/>
    <property type="match status" value="1"/>
</dbReference>
<dbReference type="Gene3D" id="3.90.79.10">
    <property type="entry name" value="Nucleoside Triphosphate Pyrophosphohydrolase"/>
    <property type="match status" value="1"/>
</dbReference>
<reference evidence="3 4" key="1">
    <citation type="submission" date="2016-11" db="EMBL/GenBank/DDBJ databases">
        <authorList>
            <person name="Jaros S."/>
            <person name="Januszkiewicz K."/>
            <person name="Wedrychowicz H."/>
        </authorList>
    </citation>
    <scope>NUCLEOTIDE SEQUENCE [LARGE SCALE GENOMIC DNA]</scope>
    <source>
        <strain evidence="3 4">DSM 45627</strain>
    </source>
</reference>
<dbReference type="InterPro" id="IPR015797">
    <property type="entry name" value="NUDIX_hydrolase-like_dom_sf"/>
</dbReference>
<evidence type="ECO:0000259" key="1">
    <source>
        <dbReference type="Pfam" id="PF00293"/>
    </source>
</evidence>
<gene>
    <name evidence="3" type="ORF">SAMN05443575_3007</name>
</gene>
<dbReference type="EMBL" id="FQVU01000004">
    <property type="protein sequence ID" value="SHG98066.1"/>
    <property type="molecule type" value="Genomic_DNA"/>
</dbReference>
<dbReference type="AlphaFoldDB" id="A0A1M5P8E6"/>
<accession>A0A1M5P8E6</accession>
<dbReference type="Pfam" id="PF21906">
    <property type="entry name" value="WHD_NrtR"/>
    <property type="match status" value="1"/>
</dbReference>
<dbReference type="InterPro" id="IPR036390">
    <property type="entry name" value="WH_DNA-bd_sf"/>
</dbReference>
<dbReference type="PANTHER" id="PTHR43736">
    <property type="entry name" value="ADP-RIBOSE PYROPHOSPHATASE"/>
    <property type="match status" value="1"/>
</dbReference>
<dbReference type="Proteomes" id="UP000186132">
    <property type="component" value="Unassembled WGS sequence"/>
</dbReference>
<dbReference type="SUPFAM" id="SSF46785">
    <property type="entry name" value="Winged helix' DNA-binding domain"/>
    <property type="match status" value="1"/>
</dbReference>
<dbReference type="OrthoDB" id="9786141at2"/>
<proteinExistence type="predicted"/>
<name>A0A1M5P8E6_9ACTN</name>
<dbReference type="InterPro" id="IPR054105">
    <property type="entry name" value="WHD_NrtR"/>
</dbReference>
<sequence length="228" mass="24786">MARAGSAQTGKRRRTFRDESGRTLLDYPRPSVAVDVALLTLVPADDGYALSVLEVRRVGETGWVLPGTFLRDGERLAEAALRALAAKAGVTGLSPRQLQVFDAPDRDDRGWVLSVAHVDACPLEGLEGRADATRLVSADSPGRLPYGHGDIVARAVADLRDRYLYAPDPDGFLPESFTLRELRQVHESVAGYELQRDTFRRAMEPSLASTGEVSVGGRGRPAELYTRA</sequence>
<feature type="domain" description="NrtR DNA-binding winged helix" evidence="2">
    <location>
        <begin position="172"/>
        <end position="225"/>
    </location>
</feature>
<organism evidence="3 4">
    <name type="scientific">Jatrophihabitans endophyticus</name>
    <dbReference type="NCBI Taxonomy" id="1206085"/>
    <lineage>
        <taxon>Bacteria</taxon>
        <taxon>Bacillati</taxon>
        <taxon>Actinomycetota</taxon>
        <taxon>Actinomycetes</taxon>
        <taxon>Jatrophihabitantales</taxon>
        <taxon>Jatrophihabitantaceae</taxon>
        <taxon>Jatrophihabitans</taxon>
    </lineage>
</organism>
<evidence type="ECO:0000259" key="2">
    <source>
        <dbReference type="Pfam" id="PF21906"/>
    </source>
</evidence>
<dbReference type="PANTHER" id="PTHR43736:SF4">
    <property type="entry name" value="SLR1690 PROTEIN"/>
    <property type="match status" value="1"/>
</dbReference>
<dbReference type="InterPro" id="IPR000086">
    <property type="entry name" value="NUDIX_hydrolase_dom"/>
</dbReference>